<protein>
    <submittedName>
        <fullName evidence="1">Uncharacterized protein</fullName>
    </submittedName>
</protein>
<name>A0A6J5PM44_9CAUD</name>
<evidence type="ECO:0000313" key="4">
    <source>
        <dbReference type="EMBL" id="CAB4202631.1"/>
    </source>
</evidence>
<reference evidence="1" key="1">
    <citation type="submission" date="2020-05" db="EMBL/GenBank/DDBJ databases">
        <authorList>
            <person name="Chiriac C."/>
            <person name="Salcher M."/>
            <person name="Ghai R."/>
            <person name="Kavagutti S V."/>
        </authorList>
    </citation>
    <scope>NUCLEOTIDE SEQUENCE</scope>
</reference>
<evidence type="ECO:0000313" key="2">
    <source>
        <dbReference type="EMBL" id="CAB4178579.1"/>
    </source>
</evidence>
<dbReference type="EMBL" id="LR798407">
    <property type="protein sequence ID" value="CAB5230022.1"/>
    <property type="molecule type" value="Genomic_DNA"/>
</dbReference>
<evidence type="ECO:0000313" key="5">
    <source>
        <dbReference type="EMBL" id="CAB4215039.1"/>
    </source>
</evidence>
<dbReference type="EMBL" id="LR796887">
    <property type="protein sequence ID" value="CAB4172693.1"/>
    <property type="molecule type" value="Genomic_DNA"/>
</dbReference>
<gene>
    <name evidence="2" type="ORF">UFOVP1018_35</name>
    <name evidence="3" type="ORF">UFOVP1105_36</name>
    <name evidence="4" type="ORF">UFOVP1372_26</name>
    <name evidence="5" type="ORF">UFOVP1470_37</name>
    <name evidence="6" type="ORF">UFOVP1557_26</name>
    <name evidence="1" type="ORF">UFOVP939_41</name>
</gene>
<evidence type="ECO:0000313" key="3">
    <source>
        <dbReference type="EMBL" id="CAB4184161.1"/>
    </source>
</evidence>
<accession>A0A6J5PM44</accession>
<dbReference type="EMBL" id="LR797054">
    <property type="protein sequence ID" value="CAB4184161.1"/>
    <property type="molecule type" value="Genomic_DNA"/>
</dbReference>
<evidence type="ECO:0000313" key="1">
    <source>
        <dbReference type="EMBL" id="CAB4172693.1"/>
    </source>
</evidence>
<sequence>MSESSDVAALLLLVCIVPASASAFITKPHFKTEKVYLYHESPCPEGTLVQSHTPDGRISCILQKKPHGAAVYNVVAK</sequence>
<dbReference type="EMBL" id="LR797419">
    <property type="protein sequence ID" value="CAB4215039.1"/>
    <property type="molecule type" value="Genomic_DNA"/>
</dbReference>
<proteinExistence type="predicted"/>
<evidence type="ECO:0000313" key="6">
    <source>
        <dbReference type="EMBL" id="CAB5230022.1"/>
    </source>
</evidence>
<dbReference type="EMBL" id="LR797319">
    <property type="protein sequence ID" value="CAB4202631.1"/>
    <property type="molecule type" value="Genomic_DNA"/>
</dbReference>
<dbReference type="EMBL" id="LR796966">
    <property type="protein sequence ID" value="CAB4178579.1"/>
    <property type="molecule type" value="Genomic_DNA"/>
</dbReference>
<organism evidence="1">
    <name type="scientific">uncultured Caudovirales phage</name>
    <dbReference type="NCBI Taxonomy" id="2100421"/>
    <lineage>
        <taxon>Viruses</taxon>
        <taxon>Duplodnaviria</taxon>
        <taxon>Heunggongvirae</taxon>
        <taxon>Uroviricota</taxon>
        <taxon>Caudoviricetes</taxon>
        <taxon>Peduoviridae</taxon>
        <taxon>Maltschvirus</taxon>
        <taxon>Maltschvirus maltsch</taxon>
    </lineage>
</organism>